<feature type="domain" description="Calcineurin-like phosphoesterase" evidence="1">
    <location>
        <begin position="8"/>
        <end position="183"/>
    </location>
</feature>
<evidence type="ECO:0000313" key="2">
    <source>
        <dbReference type="EMBL" id="MFC1852598.1"/>
    </source>
</evidence>
<name>A0ABV6Z2Q9_UNCC1</name>
<dbReference type="InterPro" id="IPR051693">
    <property type="entry name" value="UPF0046_metallophosphoest"/>
</dbReference>
<accession>A0ABV6Z2Q9</accession>
<sequence length="245" mass="26993">MKPHTTVKIIACSDIHGFKQGFHYVQPELDKADFIVVAGDLTTIGDETEAQSIIESIGVDKTKILAVFGNMDTTEINTYLERQEITLHNCGKIRGNIGFFGLGGSNKTPMRTPQEFTENEIISFLNSGYRAVEKARVKILVSHTPPYGVRDRALFFLHAGSKNLRSFIIDQQPDLCLCGHIHEAKGIEKLGQTVIINTGRFSSGTYAQIDIHGDAEGPYSLAAQLVKSKKNQKTIISSLEQKIGT</sequence>
<evidence type="ECO:0000313" key="3">
    <source>
        <dbReference type="Proteomes" id="UP001594351"/>
    </source>
</evidence>
<dbReference type="InterPro" id="IPR029052">
    <property type="entry name" value="Metallo-depent_PP-like"/>
</dbReference>
<proteinExistence type="predicted"/>
<dbReference type="SUPFAM" id="SSF56300">
    <property type="entry name" value="Metallo-dependent phosphatases"/>
    <property type="match status" value="1"/>
</dbReference>
<keyword evidence="3" id="KW-1185">Reference proteome</keyword>
<organism evidence="2 3">
    <name type="scientific">candidate division CSSED10-310 bacterium</name>
    <dbReference type="NCBI Taxonomy" id="2855610"/>
    <lineage>
        <taxon>Bacteria</taxon>
        <taxon>Bacteria division CSSED10-310</taxon>
    </lineage>
</organism>
<dbReference type="PANTHER" id="PTHR12905">
    <property type="entry name" value="METALLOPHOSPHOESTERASE"/>
    <property type="match status" value="1"/>
</dbReference>
<dbReference type="PANTHER" id="PTHR12905:SF0">
    <property type="entry name" value="CALCINEURIN-LIKE PHOSPHOESTERASE DOMAIN-CONTAINING PROTEIN"/>
    <property type="match status" value="1"/>
</dbReference>
<gene>
    <name evidence="2" type="ORF">ACFL27_20565</name>
</gene>
<evidence type="ECO:0000259" key="1">
    <source>
        <dbReference type="Pfam" id="PF00149"/>
    </source>
</evidence>
<comment type="caution">
    <text evidence="2">The sequence shown here is derived from an EMBL/GenBank/DDBJ whole genome shotgun (WGS) entry which is preliminary data.</text>
</comment>
<reference evidence="2 3" key="1">
    <citation type="submission" date="2024-09" db="EMBL/GenBank/DDBJ databases">
        <title>Laminarin stimulates single cell rates of sulfate reduction while oxygen inhibits transcriptomic activity in coastal marine sediment.</title>
        <authorList>
            <person name="Lindsay M."/>
            <person name="Orcutt B."/>
            <person name="Emerson D."/>
            <person name="Stepanauskas R."/>
            <person name="D'Angelo T."/>
        </authorList>
    </citation>
    <scope>NUCLEOTIDE SEQUENCE [LARGE SCALE GENOMIC DNA]</scope>
    <source>
        <strain evidence="2">SAG AM-311-K15</strain>
    </source>
</reference>
<dbReference type="EMBL" id="JBHPBY010000336">
    <property type="protein sequence ID" value="MFC1852598.1"/>
    <property type="molecule type" value="Genomic_DNA"/>
</dbReference>
<protein>
    <submittedName>
        <fullName evidence="2">Metallophosphoesterase</fullName>
    </submittedName>
</protein>
<dbReference type="Gene3D" id="3.60.21.10">
    <property type="match status" value="1"/>
</dbReference>
<dbReference type="Pfam" id="PF00149">
    <property type="entry name" value="Metallophos"/>
    <property type="match status" value="1"/>
</dbReference>
<dbReference type="Proteomes" id="UP001594351">
    <property type="component" value="Unassembled WGS sequence"/>
</dbReference>
<dbReference type="InterPro" id="IPR004843">
    <property type="entry name" value="Calcineurin-like_PHP"/>
</dbReference>